<dbReference type="PANTHER" id="PTHR42946:SF1">
    <property type="entry name" value="PHOSPHOGLUCOMUTASE (ALPHA-D-GLUCOSE-1,6-BISPHOSPHATE-DEPENDENT)"/>
    <property type="match status" value="1"/>
</dbReference>
<dbReference type="InterPro" id="IPR050060">
    <property type="entry name" value="Phosphoglucosamine_mutase"/>
</dbReference>
<reference evidence="11" key="1">
    <citation type="submission" date="2018-05" db="EMBL/GenBank/DDBJ databases">
        <authorList>
            <person name="Lanie J.A."/>
            <person name="Ng W.-L."/>
            <person name="Kazmierczak K.M."/>
            <person name="Andrzejewski T.M."/>
            <person name="Davidsen T.M."/>
            <person name="Wayne K.J."/>
            <person name="Tettelin H."/>
            <person name="Glass J.I."/>
            <person name="Rusch D."/>
            <person name="Podicherti R."/>
            <person name="Tsui H.-C.T."/>
            <person name="Winkler M.E."/>
        </authorList>
    </citation>
    <scope>NUCLEOTIDE SEQUENCE</scope>
</reference>
<dbReference type="SUPFAM" id="SSF53738">
    <property type="entry name" value="Phosphoglucomutase, first 3 domains"/>
    <property type="match status" value="3"/>
</dbReference>
<keyword evidence="3" id="KW-0597">Phosphoprotein</keyword>
<evidence type="ECO:0000259" key="8">
    <source>
        <dbReference type="Pfam" id="PF02878"/>
    </source>
</evidence>
<dbReference type="Pfam" id="PF02879">
    <property type="entry name" value="PGM_PMM_II"/>
    <property type="match status" value="1"/>
</dbReference>
<accession>A0A382FZK3</accession>
<dbReference type="AlphaFoldDB" id="A0A382FZK3"/>
<dbReference type="InterPro" id="IPR005845">
    <property type="entry name" value="A-D-PHexomutase_a/b/a-II"/>
</dbReference>
<dbReference type="SUPFAM" id="SSF55957">
    <property type="entry name" value="Phosphoglucomutase, C-terminal domain"/>
    <property type="match status" value="1"/>
</dbReference>
<dbReference type="InterPro" id="IPR024086">
    <property type="entry name" value="GlmM_arc-type"/>
</dbReference>
<feature type="domain" description="Alpha-D-phosphohexomutase alpha/beta/alpha" evidence="9">
    <location>
        <begin position="126"/>
        <end position="216"/>
    </location>
</feature>
<comment type="cofactor">
    <cofactor evidence="1">
        <name>Mg(2+)</name>
        <dbReference type="ChEBI" id="CHEBI:18420"/>
    </cofactor>
</comment>
<sequence>TVVVGRDTRTSGEMVKGSLISGLIATGCCTIDVGVCPTPTILLMSKKIRAEGSVVITASHNPVDWNGLKLATKSGRLLSADAQRRFQEIYESEKVNLVSWDQLGSVETVDSAIDYHIAQILELDWIDLDEIRQRSLKVAIDACNGAGSIISPMLLRRLGCEVIEINCTPNGIFPRSSEPNPKALKELCQVTKSEGAHLGIAHDGDADRLVLVSDQGVPLSSEYTYALIADFFVGQRKGDLVATVSTSLMLNDIADKHSVELHRTPVGVGHVIEKMEQVGATLGGEGTGGVIYPEILHTADGITSIAAILQLLASSNRSMTDLVSLMPRYWMDKKKIDTPSQDVADAVLDLALTAFANDDLDTTDGVKRVWDDKWVNIRKSGTEPVIRVFSEARSIQEAKNLCQSTVETLGRLEKCVTGYN</sequence>
<feature type="non-terminal residue" evidence="11">
    <location>
        <position position="1"/>
    </location>
</feature>
<dbReference type="GO" id="GO:0006048">
    <property type="term" value="P:UDP-N-acetylglucosamine biosynthetic process"/>
    <property type="evidence" value="ECO:0007669"/>
    <property type="project" value="TreeGrafter"/>
</dbReference>
<dbReference type="InterPro" id="IPR016066">
    <property type="entry name" value="A-D-PHexomutase_CS"/>
</dbReference>
<keyword evidence="4" id="KW-0479">Metal-binding</keyword>
<evidence type="ECO:0000256" key="4">
    <source>
        <dbReference type="ARBA" id="ARBA00022723"/>
    </source>
</evidence>
<name>A0A382FZK3_9ZZZZ</name>
<dbReference type="GO" id="GO:0008966">
    <property type="term" value="F:phosphoglucosamine mutase activity"/>
    <property type="evidence" value="ECO:0007669"/>
    <property type="project" value="InterPro"/>
</dbReference>
<dbReference type="NCBIfam" id="TIGR03990">
    <property type="entry name" value="Arch_GlmM"/>
    <property type="match status" value="1"/>
</dbReference>
<evidence type="ECO:0000259" key="9">
    <source>
        <dbReference type="Pfam" id="PF02879"/>
    </source>
</evidence>
<dbReference type="GO" id="GO:0004615">
    <property type="term" value="F:phosphomannomutase activity"/>
    <property type="evidence" value="ECO:0007669"/>
    <property type="project" value="TreeGrafter"/>
</dbReference>
<dbReference type="InterPro" id="IPR005841">
    <property type="entry name" value="Alpha-D-phosphohexomutase_SF"/>
</dbReference>
<evidence type="ECO:0008006" key="12">
    <source>
        <dbReference type="Google" id="ProtNLM"/>
    </source>
</evidence>
<dbReference type="PRINTS" id="PR00509">
    <property type="entry name" value="PGMPMM"/>
</dbReference>
<evidence type="ECO:0000256" key="2">
    <source>
        <dbReference type="ARBA" id="ARBA00010231"/>
    </source>
</evidence>
<feature type="domain" description="Alpha-D-phosphohexomutase alpha/beta/alpha" evidence="8">
    <location>
        <begin position="1"/>
        <end position="94"/>
    </location>
</feature>
<dbReference type="GO" id="GO:0009252">
    <property type="term" value="P:peptidoglycan biosynthetic process"/>
    <property type="evidence" value="ECO:0007669"/>
    <property type="project" value="TreeGrafter"/>
</dbReference>
<dbReference type="EMBL" id="UINC01052410">
    <property type="protein sequence ID" value="SVB67713.1"/>
    <property type="molecule type" value="Genomic_DNA"/>
</dbReference>
<evidence type="ECO:0000256" key="1">
    <source>
        <dbReference type="ARBA" id="ARBA00001946"/>
    </source>
</evidence>
<comment type="similarity">
    <text evidence="2">Belongs to the phosphohexose mutase family.</text>
</comment>
<dbReference type="PROSITE" id="PS00710">
    <property type="entry name" value="PGM_PMM"/>
    <property type="match status" value="1"/>
</dbReference>
<evidence type="ECO:0000259" key="10">
    <source>
        <dbReference type="Pfam" id="PF02880"/>
    </source>
</evidence>
<dbReference type="InterPro" id="IPR005843">
    <property type="entry name" value="A-D-PHexomutase_C"/>
</dbReference>
<dbReference type="PANTHER" id="PTHR42946">
    <property type="entry name" value="PHOSPHOHEXOSE MUTASE"/>
    <property type="match status" value="1"/>
</dbReference>
<evidence type="ECO:0000256" key="6">
    <source>
        <dbReference type="ARBA" id="ARBA00023235"/>
    </source>
</evidence>
<dbReference type="InterPro" id="IPR036900">
    <property type="entry name" value="A-D-PHexomutase_C_sf"/>
</dbReference>
<protein>
    <recommendedName>
        <fullName evidence="12">Phosphoglucosamine mutase</fullName>
    </recommendedName>
</protein>
<dbReference type="Gene3D" id="3.40.120.10">
    <property type="entry name" value="Alpha-D-Glucose-1,6-Bisphosphate, subunit A, domain 3"/>
    <property type="match status" value="3"/>
</dbReference>
<evidence type="ECO:0000259" key="7">
    <source>
        <dbReference type="Pfam" id="PF00408"/>
    </source>
</evidence>
<evidence type="ECO:0000313" key="11">
    <source>
        <dbReference type="EMBL" id="SVB67713.1"/>
    </source>
</evidence>
<evidence type="ECO:0000256" key="5">
    <source>
        <dbReference type="ARBA" id="ARBA00022842"/>
    </source>
</evidence>
<dbReference type="InterPro" id="IPR016055">
    <property type="entry name" value="A-D-PHexomutase_a/b/a-I/II/III"/>
</dbReference>
<dbReference type="Pfam" id="PF00408">
    <property type="entry name" value="PGM_PMM_IV"/>
    <property type="match status" value="1"/>
</dbReference>
<dbReference type="InterPro" id="IPR005846">
    <property type="entry name" value="A-D-PHexomutase_a/b/a-III"/>
</dbReference>
<dbReference type="InterPro" id="IPR005844">
    <property type="entry name" value="A-D-PHexomutase_a/b/a-I"/>
</dbReference>
<evidence type="ECO:0000256" key="3">
    <source>
        <dbReference type="ARBA" id="ARBA00022553"/>
    </source>
</evidence>
<dbReference type="GO" id="GO:0005829">
    <property type="term" value="C:cytosol"/>
    <property type="evidence" value="ECO:0007669"/>
    <property type="project" value="TreeGrafter"/>
</dbReference>
<proteinExistence type="inferred from homology"/>
<organism evidence="11">
    <name type="scientific">marine metagenome</name>
    <dbReference type="NCBI Taxonomy" id="408172"/>
    <lineage>
        <taxon>unclassified sequences</taxon>
        <taxon>metagenomes</taxon>
        <taxon>ecological metagenomes</taxon>
    </lineage>
</organism>
<dbReference type="GO" id="GO:0005975">
    <property type="term" value="P:carbohydrate metabolic process"/>
    <property type="evidence" value="ECO:0007669"/>
    <property type="project" value="InterPro"/>
</dbReference>
<keyword evidence="5" id="KW-0460">Magnesium</keyword>
<dbReference type="Pfam" id="PF02878">
    <property type="entry name" value="PGM_PMM_I"/>
    <property type="match status" value="1"/>
</dbReference>
<keyword evidence="6" id="KW-0413">Isomerase</keyword>
<feature type="domain" description="Alpha-D-phosphohexomutase C-terminal" evidence="7">
    <location>
        <begin position="346"/>
        <end position="406"/>
    </location>
</feature>
<feature type="domain" description="Alpha-D-phosphohexomutase alpha/beta/alpha" evidence="10">
    <location>
        <begin position="222"/>
        <end position="329"/>
    </location>
</feature>
<gene>
    <name evidence="11" type="ORF">METZ01_LOCUS220567</name>
</gene>
<dbReference type="Gene3D" id="3.30.310.50">
    <property type="entry name" value="Alpha-D-phosphohexomutase, C-terminal domain"/>
    <property type="match status" value="1"/>
</dbReference>
<dbReference type="Pfam" id="PF02880">
    <property type="entry name" value="PGM_PMM_III"/>
    <property type="match status" value="1"/>
</dbReference>
<dbReference type="GO" id="GO:0000287">
    <property type="term" value="F:magnesium ion binding"/>
    <property type="evidence" value="ECO:0007669"/>
    <property type="project" value="InterPro"/>
</dbReference>